<proteinExistence type="predicted"/>
<feature type="domain" description="Flagellar protein FlgJ N-terminal" evidence="1">
    <location>
        <begin position="43"/>
        <end position="89"/>
    </location>
</feature>
<dbReference type="AlphaFoldDB" id="A0A8J6TQ36"/>
<evidence type="ECO:0000313" key="3">
    <source>
        <dbReference type="Proteomes" id="UP000605201"/>
    </source>
</evidence>
<name>A0A8J6TQ36_9BACT</name>
<dbReference type="Pfam" id="PF10135">
    <property type="entry name" value="Rod-binding"/>
    <property type="match status" value="1"/>
</dbReference>
<accession>A0A8J6TQ36</accession>
<organism evidence="2 3">
    <name type="scientific">Candidatus Desulfatibia vada</name>
    <dbReference type="NCBI Taxonomy" id="2841696"/>
    <lineage>
        <taxon>Bacteria</taxon>
        <taxon>Pseudomonadati</taxon>
        <taxon>Thermodesulfobacteriota</taxon>
        <taxon>Desulfobacteria</taxon>
        <taxon>Desulfobacterales</taxon>
        <taxon>Desulfobacterales incertae sedis</taxon>
        <taxon>Candidatus Desulfatibia</taxon>
    </lineage>
</organism>
<dbReference type="EMBL" id="JACNIG010000117">
    <property type="protein sequence ID" value="MBC8431152.1"/>
    <property type="molecule type" value="Genomic_DNA"/>
</dbReference>
<comment type="caution">
    <text evidence="2">The sequence shown here is derived from an EMBL/GenBank/DDBJ whole genome shotgun (WGS) entry which is preliminary data.</text>
</comment>
<sequence>MLKPIAAHPATAALQKDVSKAGVQKLQKACTEFESILITYMLKSMRSTVEKDGLFGNSTESQIMDAMFDENLALGIAKGGGIGLAKILFADLKDR</sequence>
<evidence type="ECO:0000259" key="1">
    <source>
        <dbReference type="Pfam" id="PF10135"/>
    </source>
</evidence>
<protein>
    <submittedName>
        <fullName evidence="2">Rod-binding protein</fullName>
    </submittedName>
</protein>
<dbReference type="Proteomes" id="UP000605201">
    <property type="component" value="Unassembled WGS sequence"/>
</dbReference>
<reference evidence="2 3" key="1">
    <citation type="submission" date="2020-08" db="EMBL/GenBank/DDBJ databases">
        <title>Bridging the membrane lipid divide: bacteria of the FCB group superphylum have the potential to synthesize archaeal ether lipids.</title>
        <authorList>
            <person name="Villanueva L."/>
            <person name="Von Meijenfeldt F.A.B."/>
            <person name="Westbye A.B."/>
            <person name="Yadav S."/>
            <person name="Hopmans E.C."/>
            <person name="Dutilh B.E."/>
            <person name="Sinninghe Damste J.S."/>
        </authorList>
    </citation>
    <scope>NUCLEOTIDE SEQUENCE [LARGE SCALE GENOMIC DNA]</scope>
    <source>
        <strain evidence="2">NIOZ-UU17</strain>
    </source>
</reference>
<gene>
    <name evidence="2" type="ORF">H8D96_04460</name>
</gene>
<evidence type="ECO:0000313" key="2">
    <source>
        <dbReference type="EMBL" id="MBC8431152.1"/>
    </source>
</evidence>
<dbReference type="InterPro" id="IPR019301">
    <property type="entry name" value="Flagellar_prot_FlgJ_N"/>
</dbReference>